<dbReference type="AlphaFoldDB" id="A0A6P5Q4A8"/>
<sequence length="247" mass="27884">MSSESEKDKERLIQAAKLFFFHIRDLVSFINRFVELFNLTMKTQVLPMNLNEESCIKDFFEQMIRNFKEMQLMVDGKHKQMQKEPLCSKVLTAVTSAVEKCATIAPHHTAEDMLKNIQTSGAALVLKTSHVLVNLETSLSLLMQFPIMGLRLSDLYREETKEQSDATSDATTAEKNTSAERPKATTEETLRKLQDVLSPANAHMPVEAAADELEQFVKSMEITLQVLQKSIKTMEGDISVLTQVQGK</sequence>
<accession>A0A6P5Q4A8</accession>
<evidence type="ECO:0000313" key="2">
    <source>
        <dbReference type="Proteomes" id="UP000515126"/>
    </source>
</evidence>
<evidence type="ECO:0000313" key="3">
    <source>
        <dbReference type="RefSeq" id="XP_021021433.1"/>
    </source>
</evidence>
<evidence type="ECO:0000256" key="1">
    <source>
        <dbReference type="SAM" id="MobiDB-lite"/>
    </source>
</evidence>
<dbReference type="GeneID" id="110296972"/>
<dbReference type="PANTHER" id="PTHR36289">
    <property type="entry name" value="CHROMOSOME 12 OPEN READING FRAME 60"/>
    <property type="match status" value="1"/>
</dbReference>
<feature type="compositionally biased region" description="Polar residues" evidence="1">
    <location>
        <begin position="165"/>
        <end position="176"/>
    </location>
</feature>
<keyword evidence="2" id="KW-1185">Reference proteome</keyword>
<feature type="region of interest" description="Disordered" evidence="1">
    <location>
        <begin position="161"/>
        <end position="189"/>
    </location>
</feature>
<dbReference type="Proteomes" id="UP000515126">
    <property type="component" value="Chromosome 6"/>
</dbReference>
<name>A0A6P5Q4A8_MUSCR</name>
<dbReference type="Pfam" id="PF15047">
    <property type="entry name" value="DUF4533"/>
    <property type="match status" value="1"/>
</dbReference>
<dbReference type="InterPro" id="IPR027895">
    <property type="entry name" value="DUF4533"/>
</dbReference>
<feature type="compositionally biased region" description="Basic and acidic residues" evidence="1">
    <location>
        <begin position="177"/>
        <end position="189"/>
    </location>
</feature>
<dbReference type="PANTHER" id="PTHR36289:SF1">
    <property type="entry name" value="CHROMOSOME 12 OPEN READING FRAME 60"/>
    <property type="match status" value="1"/>
</dbReference>
<dbReference type="CTD" id="123639970"/>
<proteinExistence type="predicted"/>
<reference evidence="3" key="1">
    <citation type="submission" date="2025-08" db="UniProtKB">
        <authorList>
            <consortium name="RefSeq"/>
        </authorList>
    </citation>
    <scope>IDENTIFICATION</scope>
</reference>
<organism evidence="2 3">
    <name type="scientific">Mus caroli</name>
    <name type="common">Ryukyu mouse</name>
    <name type="synonym">Ricefield mouse</name>
    <dbReference type="NCBI Taxonomy" id="10089"/>
    <lineage>
        <taxon>Eukaryota</taxon>
        <taxon>Metazoa</taxon>
        <taxon>Chordata</taxon>
        <taxon>Craniata</taxon>
        <taxon>Vertebrata</taxon>
        <taxon>Euteleostomi</taxon>
        <taxon>Mammalia</taxon>
        <taxon>Eutheria</taxon>
        <taxon>Euarchontoglires</taxon>
        <taxon>Glires</taxon>
        <taxon>Rodentia</taxon>
        <taxon>Myomorpha</taxon>
        <taxon>Muroidea</taxon>
        <taxon>Muridae</taxon>
        <taxon>Murinae</taxon>
        <taxon>Mus</taxon>
        <taxon>Mus</taxon>
    </lineage>
</organism>
<protein>
    <submittedName>
        <fullName evidence="3">Uncharacterized protein C12orf60 homolog</fullName>
    </submittedName>
</protein>
<gene>
    <name evidence="3" type="primary">C6H12orf60</name>
</gene>
<dbReference type="KEGG" id="mcal:110296972"/>
<dbReference type="RefSeq" id="XP_021021433.1">
    <property type="nucleotide sequence ID" value="XM_021165774.2"/>
</dbReference>